<comment type="caution">
    <text evidence="1">The sequence shown here is derived from an EMBL/GenBank/DDBJ whole genome shotgun (WGS) entry which is preliminary data.</text>
</comment>
<dbReference type="Gene3D" id="3.90.550.10">
    <property type="entry name" value="Spore Coat Polysaccharide Biosynthesis Protein SpsA, Chain A"/>
    <property type="match status" value="1"/>
</dbReference>
<sequence>MLKKALVTLVVGELYRDRFFKLCLKNWQQYADKQGYDLVIIDTPIDLSERATKRPINWQKALILSHPQVKDYDRAVWIDSDILINPHSPCIVEGVPEDKIGAVDQFAEPLTERFPENNQQLMDRAVEFWQWSFQDAKSLYRQGGLPDTFDRVVQTGVMVFSPPYHRELLENYYHHYEADVGVHVELESLSYELLKADCIHWIDYRFNRLWIECMLRDYPFLLPPAGVEPRLVRAWKRLTRGSALMPPQKITEACLNTAFINNYFLHFAGTAGYMSWVDTQISSWKQLRSVL</sequence>
<gene>
    <name evidence="1" type="ORF">QQ055_05795</name>
</gene>
<dbReference type="EMBL" id="JASVEJ010000022">
    <property type="protein sequence ID" value="MDL5056977.1"/>
    <property type="molecule type" value="Genomic_DNA"/>
</dbReference>
<accession>A0ABT7LY89</accession>
<protein>
    <recommendedName>
        <fullName evidence="3">Glycosyl transferase</fullName>
    </recommendedName>
</protein>
<proteinExistence type="predicted"/>
<evidence type="ECO:0008006" key="3">
    <source>
        <dbReference type="Google" id="ProtNLM"/>
    </source>
</evidence>
<evidence type="ECO:0000313" key="1">
    <source>
        <dbReference type="EMBL" id="MDL5056977.1"/>
    </source>
</evidence>
<reference evidence="1 2" key="1">
    <citation type="submission" date="2023-06" db="EMBL/GenBank/DDBJ databases">
        <title>Whole genome sequence of Oscillatoria calcuttensis NRMC-F 0142.</title>
        <authorList>
            <person name="Shakena Fathima T."/>
            <person name="Muralitharan G."/>
            <person name="Thajuddin N."/>
        </authorList>
    </citation>
    <scope>NUCLEOTIDE SEQUENCE [LARGE SCALE GENOMIC DNA]</scope>
    <source>
        <strain evidence="1 2">NRMC-F 0142</strain>
    </source>
</reference>
<dbReference type="InterPro" id="IPR029044">
    <property type="entry name" value="Nucleotide-diphossugar_trans"/>
</dbReference>
<dbReference type="RefSeq" id="WP_284475438.1">
    <property type="nucleotide sequence ID" value="NZ_JASVEJ010000022.1"/>
</dbReference>
<evidence type="ECO:0000313" key="2">
    <source>
        <dbReference type="Proteomes" id="UP001230986"/>
    </source>
</evidence>
<organism evidence="1 2">
    <name type="scientific">Geitlerinema calcuttense NRMC-F 0142</name>
    <dbReference type="NCBI Taxonomy" id="2922238"/>
    <lineage>
        <taxon>Bacteria</taxon>
        <taxon>Bacillati</taxon>
        <taxon>Cyanobacteriota</taxon>
        <taxon>Cyanophyceae</taxon>
        <taxon>Geitlerinematales</taxon>
        <taxon>Geitlerinemataceae</taxon>
        <taxon>Geitlerinema</taxon>
    </lineage>
</organism>
<name>A0ABT7LY89_9CYAN</name>
<dbReference type="Proteomes" id="UP001230986">
    <property type="component" value="Unassembled WGS sequence"/>
</dbReference>
<dbReference type="SUPFAM" id="SSF53448">
    <property type="entry name" value="Nucleotide-diphospho-sugar transferases"/>
    <property type="match status" value="1"/>
</dbReference>
<keyword evidence="2" id="KW-1185">Reference proteome</keyword>